<dbReference type="EMBL" id="SSNT01000010">
    <property type="protein sequence ID" value="THF78924.1"/>
    <property type="molecule type" value="Genomic_DNA"/>
</dbReference>
<comment type="caution">
    <text evidence="1">The sequence shown here is derived from an EMBL/GenBank/DDBJ whole genome shotgun (WGS) entry which is preliminary data.</text>
</comment>
<dbReference type="OrthoDB" id="1685113at2"/>
<name>A0A4S4BVB7_9BACI</name>
<reference evidence="1 2" key="1">
    <citation type="submission" date="2019-04" db="EMBL/GenBank/DDBJ databases">
        <title>Bacillus sediminilitoris sp. nov., isolated from a tidal flat sediment on the East China Sea.</title>
        <authorList>
            <person name="Wei Y."/>
            <person name="Mao H."/>
            <person name="Fang J."/>
        </authorList>
    </citation>
    <scope>NUCLEOTIDE SEQUENCE [LARGE SCALE GENOMIC DNA]</scope>
    <source>
        <strain evidence="1 2">DSL-17</strain>
    </source>
</reference>
<dbReference type="AlphaFoldDB" id="A0A4S4BVB7"/>
<sequence length="247" mass="24854">MNFIPNHCSRCFSIPCCCPAVPIQGQRGPQGLRGIQGIQGPQGLRGPQGPRGPQGIPGAGAIIPYASGAPVALNITSTAEGAVLRNVGLIGFGSSGLALAIANIGAIDLTNAAGTGVNMAFSAPRAGFITSVAAYFSTLASVTLPLDTSTTITAQLYRALPTAANPNEFTPITGAAVNLPPIMGTGVVLPVTTRHDITSTITPAFPQGIPVAPEDRLLMVFFITTETGGIISTATVTGYASAGVAIS</sequence>
<evidence type="ECO:0000313" key="1">
    <source>
        <dbReference type="EMBL" id="THF78924.1"/>
    </source>
</evidence>
<accession>A0A4S4BVB7</accession>
<dbReference type="RefSeq" id="WP_136355073.1">
    <property type="nucleotide sequence ID" value="NZ_CP046266.1"/>
</dbReference>
<organism evidence="1 2">
    <name type="scientific">Metabacillus sediminilitoris</name>
    <dbReference type="NCBI Taxonomy" id="2567941"/>
    <lineage>
        <taxon>Bacteria</taxon>
        <taxon>Bacillati</taxon>
        <taxon>Bacillota</taxon>
        <taxon>Bacilli</taxon>
        <taxon>Bacillales</taxon>
        <taxon>Bacillaceae</taxon>
        <taxon>Metabacillus</taxon>
    </lineage>
</organism>
<gene>
    <name evidence="1" type="ORF">E6W99_14470</name>
</gene>
<dbReference type="NCBIfam" id="TIGR03721">
    <property type="entry name" value="exospore_TM"/>
    <property type="match status" value="1"/>
</dbReference>
<proteinExistence type="predicted"/>
<keyword evidence="2" id="KW-1185">Reference proteome</keyword>
<protein>
    <submittedName>
        <fullName evidence="1">BclB domain-containing protein</fullName>
    </submittedName>
</protein>
<dbReference type="Proteomes" id="UP000310334">
    <property type="component" value="Unassembled WGS sequence"/>
</dbReference>
<evidence type="ECO:0000313" key="2">
    <source>
        <dbReference type="Proteomes" id="UP000310334"/>
    </source>
</evidence>
<dbReference type="InterPro" id="IPR021210">
    <property type="entry name" value="Exosporium_BclB"/>
</dbReference>